<evidence type="ECO:0000259" key="2">
    <source>
        <dbReference type="SMART" id="SM01007"/>
    </source>
</evidence>
<dbReference type="InterPro" id="IPR036409">
    <property type="entry name" value="Aldolase_II/adducin_N_sf"/>
</dbReference>
<feature type="domain" description="Class II aldolase/adducin N-terminal" evidence="2">
    <location>
        <begin position="30"/>
        <end position="209"/>
    </location>
</feature>
<dbReference type="Pfam" id="PF00596">
    <property type="entry name" value="Aldolase_II"/>
    <property type="match status" value="1"/>
</dbReference>
<dbReference type="EMBL" id="CP051461">
    <property type="protein sequence ID" value="QJC55327.1"/>
    <property type="molecule type" value="Genomic_DNA"/>
</dbReference>
<dbReference type="PANTHER" id="PTHR10672:SF3">
    <property type="entry name" value="PROTEIN HU-LI TAI SHAO"/>
    <property type="match status" value="1"/>
</dbReference>
<keyword evidence="3" id="KW-0560">Oxidoreductase</keyword>
<dbReference type="PANTHER" id="PTHR10672">
    <property type="entry name" value="ADDUCIN"/>
    <property type="match status" value="1"/>
</dbReference>
<reference evidence="3 4" key="1">
    <citation type="submission" date="2020-04" db="EMBL/GenBank/DDBJ databases">
        <title>Complete genome of a Psychrophilic, Marine, Gas Vacuolate Bacterium Polaromonas vacuolata KCTC 22033T.</title>
        <authorList>
            <person name="Hwang K."/>
            <person name="Kim K.M."/>
        </authorList>
    </citation>
    <scope>NUCLEOTIDE SEQUENCE [LARGE SCALE GENOMIC DNA]</scope>
    <source>
        <strain evidence="3 4">KCTC 22033</strain>
    </source>
</reference>
<proteinExistence type="inferred from homology"/>
<comment type="similarity">
    <text evidence="1">Belongs to the aldolase class II family.</text>
</comment>
<dbReference type="KEGG" id="pvac:HC248_00605"/>
<dbReference type="NCBIfam" id="NF005451">
    <property type="entry name" value="PRK07044.1"/>
    <property type="match status" value="1"/>
</dbReference>
<dbReference type="EC" id="1.13.11.83" evidence="3"/>
<dbReference type="SMART" id="SM01007">
    <property type="entry name" value="Aldolase_II"/>
    <property type="match status" value="1"/>
</dbReference>
<organism evidence="3 4">
    <name type="scientific">Polaromonas vacuolata</name>
    <dbReference type="NCBI Taxonomy" id="37448"/>
    <lineage>
        <taxon>Bacteria</taxon>
        <taxon>Pseudomonadati</taxon>
        <taxon>Pseudomonadota</taxon>
        <taxon>Betaproteobacteria</taxon>
        <taxon>Burkholderiales</taxon>
        <taxon>Comamonadaceae</taxon>
        <taxon>Polaromonas</taxon>
    </lineage>
</organism>
<dbReference type="RefSeq" id="WP_168921211.1">
    <property type="nucleotide sequence ID" value="NZ_CP051461.1"/>
</dbReference>
<evidence type="ECO:0000256" key="1">
    <source>
        <dbReference type="ARBA" id="ARBA00037961"/>
    </source>
</evidence>
<dbReference type="GO" id="GO:0016491">
    <property type="term" value="F:oxidoreductase activity"/>
    <property type="evidence" value="ECO:0007669"/>
    <property type="project" value="UniProtKB-KW"/>
</dbReference>
<accession>A0A6H2H6D5</accession>
<dbReference type="Proteomes" id="UP000502041">
    <property type="component" value="Chromosome"/>
</dbReference>
<evidence type="ECO:0000313" key="4">
    <source>
        <dbReference type="Proteomes" id="UP000502041"/>
    </source>
</evidence>
<gene>
    <name evidence="3" type="primary">cloR_2</name>
    <name evidence="3" type="ORF">HC248_00605</name>
</gene>
<evidence type="ECO:0000313" key="3">
    <source>
        <dbReference type="EMBL" id="QJC55327.1"/>
    </source>
</evidence>
<sequence>MNPSSAAQDRALNIPSIQSQVSPEEWEIRVNLAAAYRLVALYGWDDLVFTHITAKLPGTDTFLINPYGLMFDEITASSLVQIDLQGNKVSDSPFDVNPAGFTIHSCIHAARHDAHCVLHTHSLNGVAVSSQREGLLPISQFAFSVLHSLSYHDYEGLALREAEKPRLVANLGQSKFLMLRNHGLLTVGESVAEAFQAMHRFEASCMVQVRALAGNKELIEIDPSILSLAKQQLQDVRRGKGAFLAWPALLRRLDRMSPGFDA</sequence>
<protein>
    <submittedName>
        <fullName evidence="3">4-hydroxy-3-prenylphenylpyruvate oxygenase/4-hydroxy-3-prenylbenzoate synthase</fullName>
        <ecNumber evidence="3">1.13.11.83</ecNumber>
    </submittedName>
</protein>
<dbReference type="Gene3D" id="3.40.225.10">
    <property type="entry name" value="Class II aldolase/adducin N-terminal domain"/>
    <property type="match status" value="1"/>
</dbReference>
<dbReference type="InterPro" id="IPR001303">
    <property type="entry name" value="Aldolase_II/adducin_N"/>
</dbReference>
<dbReference type="GO" id="GO:0051015">
    <property type="term" value="F:actin filament binding"/>
    <property type="evidence" value="ECO:0007669"/>
    <property type="project" value="TreeGrafter"/>
</dbReference>
<dbReference type="InterPro" id="IPR051017">
    <property type="entry name" value="Aldolase-II_Adducin_sf"/>
</dbReference>
<dbReference type="SUPFAM" id="SSF53639">
    <property type="entry name" value="AraD/HMP-PK domain-like"/>
    <property type="match status" value="1"/>
</dbReference>
<keyword evidence="3" id="KW-0670">Pyruvate</keyword>
<keyword evidence="4" id="KW-1185">Reference proteome</keyword>
<name>A0A6H2H6D5_9BURK</name>
<dbReference type="GO" id="GO:0005856">
    <property type="term" value="C:cytoskeleton"/>
    <property type="evidence" value="ECO:0007669"/>
    <property type="project" value="TreeGrafter"/>
</dbReference>
<dbReference type="AlphaFoldDB" id="A0A6H2H6D5"/>